<evidence type="ECO:0000313" key="3">
    <source>
        <dbReference type="Proteomes" id="UP001589654"/>
    </source>
</evidence>
<accession>A0ABV5J999</accession>
<dbReference type="Proteomes" id="UP001589654">
    <property type="component" value="Unassembled WGS sequence"/>
</dbReference>
<keyword evidence="3" id="KW-1185">Reference proteome</keyword>
<name>A0ABV5J999_9BACT</name>
<dbReference type="InterPro" id="IPR007627">
    <property type="entry name" value="RNA_pol_sigma70_r2"/>
</dbReference>
<dbReference type="EMBL" id="JBHMEW010000068">
    <property type="protein sequence ID" value="MFB9213418.1"/>
    <property type="molecule type" value="Genomic_DNA"/>
</dbReference>
<dbReference type="Gene3D" id="1.10.1740.10">
    <property type="match status" value="1"/>
</dbReference>
<comment type="caution">
    <text evidence="2">The sequence shown here is derived from an EMBL/GenBank/DDBJ whole genome shotgun (WGS) entry which is preliminary data.</text>
</comment>
<protein>
    <submittedName>
        <fullName evidence="2">RNA polymerase sigma factor</fullName>
    </submittedName>
</protein>
<feature type="domain" description="RNA polymerase sigma-70 region 2" evidence="1">
    <location>
        <begin position="31"/>
        <end position="97"/>
    </location>
</feature>
<organism evidence="2 3">
    <name type="scientific">Echinicola jeungdonensis</name>
    <dbReference type="NCBI Taxonomy" id="709343"/>
    <lineage>
        <taxon>Bacteria</taxon>
        <taxon>Pseudomonadati</taxon>
        <taxon>Bacteroidota</taxon>
        <taxon>Cytophagia</taxon>
        <taxon>Cytophagales</taxon>
        <taxon>Cyclobacteriaceae</taxon>
        <taxon>Echinicola</taxon>
    </lineage>
</organism>
<dbReference type="InterPro" id="IPR013325">
    <property type="entry name" value="RNA_pol_sigma_r2"/>
</dbReference>
<evidence type="ECO:0000313" key="2">
    <source>
        <dbReference type="EMBL" id="MFB9213418.1"/>
    </source>
</evidence>
<gene>
    <name evidence="2" type="ORF">ACFFUR_16500</name>
</gene>
<sequence length="127" mass="15663">MKEVYHHTELEDPNGLWHQLRQGDRKGLEGLYKHFSKDLFRYGLSLKPDQNIVQDCIQEVFIDLWKYHKNLQKADNVKVYLFKSLSYKMFREIKKEKKWKRKEVTENFEPHLHLQLRRFLNRLCLMK</sequence>
<proteinExistence type="predicted"/>
<reference evidence="2 3" key="1">
    <citation type="submission" date="2024-09" db="EMBL/GenBank/DDBJ databases">
        <authorList>
            <person name="Sun Q."/>
            <person name="Mori K."/>
        </authorList>
    </citation>
    <scope>NUCLEOTIDE SEQUENCE [LARGE SCALE GENOMIC DNA]</scope>
    <source>
        <strain evidence="2 3">CECT 7682</strain>
    </source>
</reference>
<dbReference type="RefSeq" id="WP_290249050.1">
    <property type="nucleotide sequence ID" value="NZ_JAUFQT010000002.1"/>
</dbReference>
<dbReference type="Pfam" id="PF04542">
    <property type="entry name" value="Sigma70_r2"/>
    <property type="match status" value="1"/>
</dbReference>
<evidence type="ECO:0000259" key="1">
    <source>
        <dbReference type="Pfam" id="PF04542"/>
    </source>
</evidence>
<dbReference type="SUPFAM" id="SSF88946">
    <property type="entry name" value="Sigma2 domain of RNA polymerase sigma factors"/>
    <property type="match status" value="1"/>
</dbReference>